<evidence type="ECO:0000256" key="3">
    <source>
        <dbReference type="ARBA" id="ARBA00022475"/>
    </source>
</evidence>
<dbReference type="InterPro" id="IPR004299">
    <property type="entry name" value="MBOAT_fam"/>
</dbReference>
<dbReference type="InterPro" id="IPR024194">
    <property type="entry name" value="Ac/AlaTfrase_AlgI/DltB"/>
</dbReference>
<dbReference type="GO" id="GO:0042121">
    <property type="term" value="P:alginic acid biosynthetic process"/>
    <property type="evidence" value="ECO:0007669"/>
    <property type="project" value="InterPro"/>
</dbReference>
<dbReference type="RefSeq" id="WP_249301235.1">
    <property type="nucleotide sequence ID" value="NZ_CP060634.1"/>
</dbReference>
<keyword evidence="6 7" id="KW-0472">Membrane</keyword>
<keyword evidence="5 8" id="KW-1133">Transmembrane helix</keyword>
<evidence type="ECO:0000256" key="5">
    <source>
        <dbReference type="ARBA" id="ARBA00022989"/>
    </source>
</evidence>
<protein>
    <submittedName>
        <fullName evidence="9">MBOAT family protein</fullName>
    </submittedName>
</protein>
<dbReference type="InterPro" id="IPR051085">
    <property type="entry name" value="MB_O-acyltransferase"/>
</dbReference>
<dbReference type="EMBL" id="CP060634">
    <property type="protein sequence ID" value="QNM04674.1"/>
    <property type="molecule type" value="Genomic_DNA"/>
</dbReference>
<evidence type="ECO:0000256" key="8">
    <source>
        <dbReference type="SAM" id="Phobius"/>
    </source>
</evidence>
<dbReference type="PANTHER" id="PTHR13285">
    <property type="entry name" value="ACYLTRANSFERASE"/>
    <property type="match status" value="1"/>
</dbReference>
<feature type="transmembrane region" description="Helical" evidence="8">
    <location>
        <begin position="117"/>
        <end position="140"/>
    </location>
</feature>
<organism evidence="9 10">
    <name type="scientific">Qiania dongpingensis</name>
    <dbReference type="NCBI Taxonomy" id="2763669"/>
    <lineage>
        <taxon>Bacteria</taxon>
        <taxon>Bacillati</taxon>
        <taxon>Bacillota</taxon>
        <taxon>Clostridia</taxon>
        <taxon>Lachnospirales</taxon>
        <taxon>Lachnospiraceae</taxon>
        <taxon>Qiania</taxon>
    </lineage>
</organism>
<dbReference type="PIRSF" id="PIRSF016636">
    <property type="entry name" value="AlgI_DltB"/>
    <property type="match status" value="1"/>
</dbReference>
<proteinExistence type="inferred from homology"/>
<gene>
    <name evidence="9" type="ORF">H9Q78_09395</name>
</gene>
<sequence>MSYSTGLYLLCFLPCTALLYYLIPLRFRFLVLLASSFLFYLLGDGSLPFFLLLSTLIVYFAALLMDRLGDGEKKKKKRFLWGSILLLFGLLFFFKYYNFFSRNVNLLLERLSSGRKLPILSLLLPMGISFYTLQAASYLIDVSRGKYPADHNFGRFLLYMCFFPHIMEGPIARYDQLGAQVYEGHRLSYENITGGLQLILWGLFKKLVIADRANMFVNTVFDNWQNYHGFYVLAAALLYTLQLYAEFSGCMDIAAGSAQLFGIRLAENFRRPFSSRSINEFWQRWHISLGSWLRDYVFYGVSLSRPFKHLIQWARKRLPAHLAKWFPVTCALFLVWFGNGLWHGASWKYIFYGLYYFFLLSLGTLLEPLLRNVPGRLGIDKNSLVYRGFQRIRTFSIVVIGMLLFRAASLKTGLKMIFSIFRGFSLSVFADGSIFKMGCDGADLIVLSAGLIIMAAAGHLKERGKDPRREIAALPLPVRWAIYYSGIFSVLVLGAYGAGYAAVDFIYAHF</sequence>
<feature type="transmembrane region" description="Helical" evidence="8">
    <location>
        <begin position="6"/>
        <end position="22"/>
    </location>
</feature>
<dbReference type="GO" id="GO:0016746">
    <property type="term" value="F:acyltransferase activity"/>
    <property type="evidence" value="ECO:0007669"/>
    <property type="project" value="UniProtKB-KW"/>
</dbReference>
<evidence type="ECO:0000256" key="4">
    <source>
        <dbReference type="ARBA" id="ARBA00022692"/>
    </source>
</evidence>
<reference evidence="9 10" key="1">
    <citation type="submission" date="2020-08" db="EMBL/GenBank/DDBJ databases">
        <authorList>
            <person name="Liu C."/>
            <person name="Sun Q."/>
        </authorList>
    </citation>
    <scope>NUCLEOTIDE SEQUENCE [LARGE SCALE GENOMIC DNA]</scope>
    <source>
        <strain evidence="9 10">NSJ-38</strain>
    </source>
</reference>
<evidence type="ECO:0000256" key="2">
    <source>
        <dbReference type="ARBA" id="ARBA00010323"/>
    </source>
</evidence>
<evidence type="ECO:0000313" key="9">
    <source>
        <dbReference type="EMBL" id="QNM04674.1"/>
    </source>
</evidence>
<keyword evidence="4 8" id="KW-0812">Transmembrane</keyword>
<comment type="similarity">
    <text evidence="2 7">Belongs to the membrane-bound acyltransferase family.</text>
</comment>
<evidence type="ECO:0000256" key="6">
    <source>
        <dbReference type="ARBA" id="ARBA00023136"/>
    </source>
</evidence>
<dbReference type="Proteomes" id="UP000515823">
    <property type="component" value="Chromosome"/>
</dbReference>
<keyword evidence="7" id="KW-0808">Transferase</keyword>
<evidence type="ECO:0000313" key="10">
    <source>
        <dbReference type="Proteomes" id="UP000515823"/>
    </source>
</evidence>
<comment type="subcellular location">
    <subcellularLocation>
        <location evidence="1">Cell membrane</location>
        <topology evidence="1">Multi-pass membrane protein</topology>
    </subcellularLocation>
</comment>
<dbReference type="PIRSF" id="PIRSF500217">
    <property type="entry name" value="AlgI"/>
    <property type="match status" value="1"/>
</dbReference>
<feature type="transmembrane region" description="Helical" evidence="8">
    <location>
        <begin position="442"/>
        <end position="460"/>
    </location>
</feature>
<feature type="transmembrane region" description="Helical" evidence="8">
    <location>
        <begin position="78"/>
        <end position="97"/>
    </location>
</feature>
<feature type="transmembrane region" description="Helical" evidence="8">
    <location>
        <begin position="325"/>
        <end position="343"/>
    </location>
</feature>
<feature type="transmembrane region" description="Helical" evidence="8">
    <location>
        <begin position="391"/>
        <end position="410"/>
    </location>
</feature>
<evidence type="ECO:0000256" key="1">
    <source>
        <dbReference type="ARBA" id="ARBA00004651"/>
    </source>
</evidence>
<dbReference type="KEGG" id="qdo:H9Q78_09395"/>
<dbReference type="AlphaFoldDB" id="A0A7G9G1J2"/>
<keyword evidence="7" id="KW-0012">Acyltransferase</keyword>
<dbReference type="GO" id="GO:0005886">
    <property type="term" value="C:plasma membrane"/>
    <property type="evidence" value="ECO:0007669"/>
    <property type="project" value="UniProtKB-SubCell"/>
</dbReference>
<dbReference type="InterPro" id="IPR028362">
    <property type="entry name" value="AlgI"/>
</dbReference>
<dbReference type="PANTHER" id="PTHR13285:SF18">
    <property type="entry name" value="PROTEIN-CYSTEINE N-PALMITOYLTRANSFERASE RASP"/>
    <property type="match status" value="1"/>
</dbReference>
<feature type="transmembrane region" description="Helical" evidence="8">
    <location>
        <begin position="480"/>
        <end position="503"/>
    </location>
</feature>
<keyword evidence="3 7" id="KW-1003">Cell membrane</keyword>
<name>A0A7G9G1J2_9FIRM</name>
<dbReference type="Pfam" id="PF03062">
    <property type="entry name" value="MBOAT"/>
    <property type="match status" value="1"/>
</dbReference>
<keyword evidence="10" id="KW-1185">Reference proteome</keyword>
<evidence type="ECO:0000256" key="7">
    <source>
        <dbReference type="PIRNR" id="PIRNR016636"/>
    </source>
</evidence>
<accession>A0A7G9G1J2</accession>
<feature type="transmembrane region" description="Helical" evidence="8">
    <location>
        <begin position="349"/>
        <end position="370"/>
    </location>
</feature>